<dbReference type="RefSeq" id="WP_145748647.1">
    <property type="nucleotide sequence ID" value="NZ_VITN01000002.1"/>
</dbReference>
<dbReference type="OrthoDB" id="9787471at2"/>
<comment type="function">
    <text evidence="6">Catalyzes the methylation of C-1 in precorrin-5 and the subsequent extrusion of acetic acid from the resulting intermediate to form cobalt-precorrin-6A.</text>
</comment>
<accession>A0A560FP87</accession>
<feature type="domain" description="Tetrapyrrole methylase" evidence="7">
    <location>
        <begin position="3"/>
        <end position="225"/>
    </location>
</feature>
<dbReference type="Gene3D" id="3.40.1010.10">
    <property type="entry name" value="Cobalt-precorrin-4 Transmethylase, Domain 1"/>
    <property type="match status" value="1"/>
</dbReference>
<keyword evidence="2" id="KW-0169">Cobalamin biosynthesis</keyword>
<reference evidence="8 9" key="1">
    <citation type="submission" date="2019-06" db="EMBL/GenBank/DDBJ databases">
        <title>Genomic Encyclopedia of Type Strains, Phase IV (KMG-V): Genome sequencing to study the core and pangenomes of soil and plant-associated prokaryotes.</title>
        <authorList>
            <person name="Whitman W."/>
        </authorList>
    </citation>
    <scope>NUCLEOTIDE SEQUENCE [LARGE SCALE GENOMIC DNA]</scope>
    <source>
        <strain evidence="8 9">BR 11880</strain>
    </source>
</reference>
<evidence type="ECO:0000259" key="7">
    <source>
        <dbReference type="Pfam" id="PF00590"/>
    </source>
</evidence>
<comment type="catalytic activity">
    <reaction evidence="6">
        <text>precorrin-5 + S-adenosyl-L-methionine + H2O = precorrin-6A + acetate + S-adenosyl-L-homocysteine + 2 H(+)</text>
        <dbReference type="Rhea" id="RHEA:18261"/>
        <dbReference type="ChEBI" id="CHEBI:15377"/>
        <dbReference type="ChEBI" id="CHEBI:15378"/>
        <dbReference type="ChEBI" id="CHEBI:30089"/>
        <dbReference type="ChEBI" id="CHEBI:57856"/>
        <dbReference type="ChEBI" id="CHEBI:59789"/>
        <dbReference type="ChEBI" id="CHEBI:77871"/>
        <dbReference type="ChEBI" id="CHEBI:77872"/>
        <dbReference type="EC" id="2.1.1.152"/>
    </reaction>
</comment>
<name>A0A560FP87_9PROT</name>
<sequence length="256" mass="28960">MKKILIIGIGAGNPDYVTIQAVNALNQVDVFFILDKGAEKSRLIELRKEICRRYIQGDDYRFVDATSPQWDRTSENYLSTVDGLNRDKQVLFERLITSEMRDGECGAFLVWGDPTLYDSTIRIIATIAATGRHDLEYEMIPGISSVQALAARHKTSLNHIGRSIEITTGRRLAEGFPNNADCVVVMLDADNSYRRYADQEDIEIHWGAYLGTPDEILVAGKLKDVVDDIERLRAEARLKNGWVMDTYLLRRSSSEL</sequence>
<dbReference type="CDD" id="cd11643">
    <property type="entry name" value="Precorrin-6A-synthase"/>
    <property type="match status" value="1"/>
</dbReference>
<comment type="caution">
    <text evidence="8">The sequence shown here is derived from an EMBL/GenBank/DDBJ whole genome shotgun (WGS) entry which is preliminary data.</text>
</comment>
<dbReference type="GO" id="GO:0009236">
    <property type="term" value="P:cobalamin biosynthetic process"/>
    <property type="evidence" value="ECO:0007669"/>
    <property type="project" value="UniProtKB-KW"/>
</dbReference>
<evidence type="ECO:0000256" key="6">
    <source>
        <dbReference type="PIRNR" id="PIRNR036525"/>
    </source>
</evidence>
<keyword evidence="5 6" id="KW-0949">S-adenosyl-L-methionine</keyword>
<evidence type="ECO:0000256" key="3">
    <source>
        <dbReference type="ARBA" id="ARBA00022603"/>
    </source>
</evidence>
<gene>
    <name evidence="8" type="ORF">FBZ89_102189</name>
</gene>
<evidence type="ECO:0000313" key="9">
    <source>
        <dbReference type="Proteomes" id="UP000319859"/>
    </source>
</evidence>
<evidence type="ECO:0000256" key="2">
    <source>
        <dbReference type="ARBA" id="ARBA00022573"/>
    </source>
</evidence>
<dbReference type="EC" id="2.1.1.152" evidence="6"/>
<dbReference type="InterPro" id="IPR014776">
    <property type="entry name" value="4pyrrole_Mease_sub2"/>
</dbReference>
<evidence type="ECO:0000256" key="1">
    <source>
        <dbReference type="ARBA" id="ARBA00004953"/>
    </source>
</evidence>
<dbReference type="AlphaFoldDB" id="A0A560FP87"/>
<evidence type="ECO:0000313" key="8">
    <source>
        <dbReference type="EMBL" id="TWB23434.1"/>
    </source>
</evidence>
<evidence type="ECO:0000256" key="5">
    <source>
        <dbReference type="ARBA" id="ARBA00022691"/>
    </source>
</evidence>
<dbReference type="PIRSF" id="PIRSF036525">
    <property type="entry name" value="CobF"/>
    <property type="match status" value="1"/>
</dbReference>
<keyword evidence="3 6" id="KW-0489">Methyltransferase</keyword>
<dbReference type="PANTHER" id="PTHR43467:SF1">
    <property type="entry name" value="PRECORRIN-6A SYNTHASE [DEACETYLATING]"/>
    <property type="match status" value="1"/>
</dbReference>
<proteinExistence type="predicted"/>
<dbReference type="NCBIfam" id="TIGR02434">
    <property type="entry name" value="CobF"/>
    <property type="match status" value="1"/>
</dbReference>
<dbReference type="InterPro" id="IPR035996">
    <property type="entry name" value="4pyrrol_Methylase_sf"/>
</dbReference>
<evidence type="ECO:0000256" key="4">
    <source>
        <dbReference type="ARBA" id="ARBA00022679"/>
    </source>
</evidence>
<dbReference type="Gene3D" id="3.30.950.10">
    <property type="entry name" value="Methyltransferase, Cobalt-precorrin-4 Transmethylase, Domain 2"/>
    <property type="match status" value="1"/>
</dbReference>
<organism evidence="8 9">
    <name type="scientific">Nitrospirillum amazonense</name>
    <dbReference type="NCBI Taxonomy" id="28077"/>
    <lineage>
        <taxon>Bacteria</taxon>
        <taxon>Pseudomonadati</taxon>
        <taxon>Pseudomonadota</taxon>
        <taxon>Alphaproteobacteria</taxon>
        <taxon>Rhodospirillales</taxon>
        <taxon>Azospirillaceae</taxon>
        <taxon>Nitrospirillum</taxon>
    </lineage>
</organism>
<dbReference type="SUPFAM" id="SSF53790">
    <property type="entry name" value="Tetrapyrrole methylase"/>
    <property type="match status" value="1"/>
</dbReference>
<dbReference type="InterPro" id="IPR012797">
    <property type="entry name" value="CobF"/>
</dbReference>
<dbReference type="GO" id="GO:0043819">
    <property type="term" value="F:precorrin-6A synthase (deacetylating) activity"/>
    <property type="evidence" value="ECO:0007669"/>
    <property type="project" value="UniProtKB-EC"/>
</dbReference>
<dbReference type="EMBL" id="VITN01000002">
    <property type="protein sequence ID" value="TWB23434.1"/>
    <property type="molecule type" value="Genomic_DNA"/>
</dbReference>
<comment type="pathway">
    <text evidence="1">Cofactor biosynthesis; adenosylcobalamin biosynthesis.</text>
</comment>
<dbReference type="Proteomes" id="UP000319859">
    <property type="component" value="Unassembled WGS sequence"/>
</dbReference>
<keyword evidence="4 6" id="KW-0808">Transferase</keyword>
<dbReference type="GO" id="GO:0032259">
    <property type="term" value="P:methylation"/>
    <property type="evidence" value="ECO:0007669"/>
    <property type="project" value="UniProtKB-KW"/>
</dbReference>
<dbReference type="InterPro" id="IPR000878">
    <property type="entry name" value="4pyrrol_Mease"/>
</dbReference>
<dbReference type="InterPro" id="IPR014777">
    <property type="entry name" value="4pyrrole_Mease_sub1"/>
</dbReference>
<dbReference type="PANTHER" id="PTHR43467">
    <property type="entry name" value="COBALT-PRECORRIN-2 C(20)-METHYLTRANSFERASE"/>
    <property type="match status" value="1"/>
</dbReference>
<dbReference type="Pfam" id="PF00590">
    <property type="entry name" value="TP_methylase"/>
    <property type="match status" value="1"/>
</dbReference>
<protein>
    <recommendedName>
        <fullName evidence="6">Precorrin-6A synthase [deacetylating]</fullName>
        <ecNumber evidence="6">2.1.1.152</ecNumber>
    </recommendedName>
</protein>